<gene>
    <name evidence="1" type="ORF">JTE90_002043</name>
</gene>
<proteinExistence type="predicted"/>
<sequence>MYNLSYDLSWSSVQNGSYGDKSEIDAIVSSTTLYITLETVCCKFISANWFDIFSGSLIGVWRLKVIPF</sequence>
<reference evidence="1 2" key="1">
    <citation type="journal article" date="2022" name="Nat. Ecol. Evol.">
        <title>A masculinizing supergene underlies an exaggerated male reproductive morph in a spider.</title>
        <authorList>
            <person name="Hendrickx F."/>
            <person name="De Corte Z."/>
            <person name="Sonet G."/>
            <person name="Van Belleghem S.M."/>
            <person name="Kostlbacher S."/>
            <person name="Vangestel C."/>
        </authorList>
    </citation>
    <scope>NUCLEOTIDE SEQUENCE [LARGE SCALE GENOMIC DNA]</scope>
    <source>
        <strain evidence="1">W744_W776</strain>
    </source>
</reference>
<name>A0AAV6UNS1_9ARAC</name>
<dbReference type="EMBL" id="JAFNEN010000324">
    <property type="protein sequence ID" value="KAG8185819.1"/>
    <property type="molecule type" value="Genomic_DNA"/>
</dbReference>
<dbReference type="Proteomes" id="UP000827092">
    <property type="component" value="Unassembled WGS sequence"/>
</dbReference>
<keyword evidence="2" id="KW-1185">Reference proteome</keyword>
<dbReference type="AlphaFoldDB" id="A0AAV6UNS1"/>
<protein>
    <submittedName>
        <fullName evidence="1">Uncharacterized protein</fullName>
    </submittedName>
</protein>
<accession>A0AAV6UNS1</accession>
<comment type="caution">
    <text evidence="1">The sequence shown here is derived from an EMBL/GenBank/DDBJ whole genome shotgun (WGS) entry which is preliminary data.</text>
</comment>
<organism evidence="1 2">
    <name type="scientific">Oedothorax gibbosus</name>
    <dbReference type="NCBI Taxonomy" id="931172"/>
    <lineage>
        <taxon>Eukaryota</taxon>
        <taxon>Metazoa</taxon>
        <taxon>Ecdysozoa</taxon>
        <taxon>Arthropoda</taxon>
        <taxon>Chelicerata</taxon>
        <taxon>Arachnida</taxon>
        <taxon>Araneae</taxon>
        <taxon>Araneomorphae</taxon>
        <taxon>Entelegynae</taxon>
        <taxon>Araneoidea</taxon>
        <taxon>Linyphiidae</taxon>
        <taxon>Erigoninae</taxon>
        <taxon>Oedothorax</taxon>
    </lineage>
</organism>
<evidence type="ECO:0000313" key="1">
    <source>
        <dbReference type="EMBL" id="KAG8185819.1"/>
    </source>
</evidence>
<evidence type="ECO:0000313" key="2">
    <source>
        <dbReference type="Proteomes" id="UP000827092"/>
    </source>
</evidence>